<gene>
    <name evidence="2" type="ORF">G6N73_00970</name>
</gene>
<keyword evidence="1" id="KW-0472">Membrane</keyword>
<dbReference type="Proteomes" id="UP001642900">
    <property type="component" value="Unassembled WGS sequence"/>
</dbReference>
<accession>A0A6G4W608</accession>
<keyword evidence="3" id="KW-1185">Reference proteome</keyword>
<protein>
    <submittedName>
        <fullName evidence="2">Uncharacterized protein</fullName>
    </submittedName>
</protein>
<evidence type="ECO:0000256" key="1">
    <source>
        <dbReference type="SAM" id="Phobius"/>
    </source>
</evidence>
<reference evidence="2 3" key="1">
    <citation type="submission" date="2020-02" db="EMBL/GenBank/DDBJ databases">
        <title>Genome sequence of strain CCNWXJ40-4.</title>
        <authorList>
            <person name="Gao J."/>
            <person name="Sun J."/>
        </authorList>
    </citation>
    <scope>NUCLEOTIDE SEQUENCE [LARGE SCALE GENOMIC DNA]</scope>
    <source>
        <strain evidence="2 3">CCNWXJ 40-4</strain>
    </source>
</reference>
<name>A0A6G4W608_9HYPH</name>
<proteinExistence type="predicted"/>
<sequence>MMSTTEPTLKEIYSDWAHNTWSGMKCGLRSFMRTRPGIVVAIVAALIIPAVGMAAYLGGNAVADYQKRQKDQRAFEARQQQQTLNFALWSQDMERQQERVDETCGHIYDTADTGYPMAGGRDYAVCKSEIIGKFPVPVRDIGITPRIGVSRW</sequence>
<feature type="transmembrane region" description="Helical" evidence="1">
    <location>
        <begin position="38"/>
        <end position="63"/>
    </location>
</feature>
<organism evidence="2 3">
    <name type="scientific">Allomesorhizobium camelthorni</name>
    <dbReference type="NCBI Taxonomy" id="475069"/>
    <lineage>
        <taxon>Bacteria</taxon>
        <taxon>Pseudomonadati</taxon>
        <taxon>Pseudomonadota</taxon>
        <taxon>Alphaproteobacteria</taxon>
        <taxon>Hyphomicrobiales</taxon>
        <taxon>Phyllobacteriaceae</taxon>
        <taxon>Allomesorhizobium</taxon>
    </lineage>
</organism>
<keyword evidence="1" id="KW-0812">Transmembrane</keyword>
<keyword evidence="1" id="KW-1133">Transmembrane helix</keyword>
<comment type="caution">
    <text evidence="2">The sequence shown here is derived from an EMBL/GenBank/DDBJ whole genome shotgun (WGS) entry which is preliminary data.</text>
</comment>
<evidence type="ECO:0000313" key="3">
    <source>
        <dbReference type="Proteomes" id="UP001642900"/>
    </source>
</evidence>
<dbReference type="AlphaFoldDB" id="A0A6G4W608"/>
<evidence type="ECO:0000313" key="2">
    <source>
        <dbReference type="EMBL" id="NGO49758.1"/>
    </source>
</evidence>
<dbReference type="RefSeq" id="WP_165021944.1">
    <property type="nucleotide sequence ID" value="NZ_JAAKZF010000001.1"/>
</dbReference>
<dbReference type="EMBL" id="JAAKZF010000001">
    <property type="protein sequence ID" value="NGO49758.1"/>
    <property type="molecule type" value="Genomic_DNA"/>
</dbReference>